<keyword evidence="2" id="KW-1185">Reference proteome</keyword>
<dbReference type="EMBL" id="KQ978515">
    <property type="protein sequence ID" value="KYM93383.1"/>
    <property type="molecule type" value="Genomic_DNA"/>
</dbReference>
<evidence type="ECO:0000313" key="2">
    <source>
        <dbReference type="Proteomes" id="UP000078542"/>
    </source>
</evidence>
<dbReference type="AlphaFoldDB" id="A0A151I661"/>
<reference evidence="1 2" key="1">
    <citation type="submission" date="2016-03" db="EMBL/GenBank/DDBJ databases">
        <title>Cyphomyrmex costatus WGS genome.</title>
        <authorList>
            <person name="Nygaard S."/>
            <person name="Hu H."/>
            <person name="Boomsma J."/>
            <person name="Zhang G."/>
        </authorList>
    </citation>
    <scope>NUCLEOTIDE SEQUENCE [LARGE SCALE GENOMIC DNA]</scope>
    <source>
        <strain evidence="1">MS0001</strain>
        <tissue evidence="1">Whole body</tissue>
    </source>
</reference>
<dbReference type="Gene3D" id="2.40.70.10">
    <property type="entry name" value="Acid Proteases"/>
    <property type="match status" value="1"/>
</dbReference>
<evidence type="ECO:0000313" key="1">
    <source>
        <dbReference type="EMBL" id="KYM93383.1"/>
    </source>
</evidence>
<dbReference type="InterPro" id="IPR021109">
    <property type="entry name" value="Peptidase_aspartic_dom_sf"/>
</dbReference>
<name>A0A151I661_9HYME</name>
<protein>
    <recommendedName>
        <fullName evidence="3">Peptidase A2 domain-containing protein</fullName>
    </recommendedName>
</protein>
<accession>A0A151I661</accession>
<organism evidence="1 2">
    <name type="scientific">Cyphomyrmex costatus</name>
    <dbReference type="NCBI Taxonomy" id="456900"/>
    <lineage>
        <taxon>Eukaryota</taxon>
        <taxon>Metazoa</taxon>
        <taxon>Ecdysozoa</taxon>
        <taxon>Arthropoda</taxon>
        <taxon>Hexapoda</taxon>
        <taxon>Insecta</taxon>
        <taxon>Pterygota</taxon>
        <taxon>Neoptera</taxon>
        <taxon>Endopterygota</taxon>
        <taxon>Hymenoptera</taxon>
        <taxon>Apocrita</taxon>
        <taxon>Aculeata</taxon>
        <taxon>Formicoidea</taxon>
        <taxon>Formicidae</taxon>
        <taxon>Myrmicinae</taxon>
        <taxon>Cyphomyrmex</taxon>
    </lineage>
</organism>
<evidence type="ECO:0008006" key="3">
    <source>
        <dbReference type="Google" id="ProtNLM"/>
    </source>
</evidence>
<sequence>MLDTGAQPNIIKRNCINDNIFINTRETLQLTGITEDVAVTIGSIKACISSIPVTFHVVPDDFPIISQGILGSTFFVERNECINYAKNNITWHGKTLPFKERETVKIPARMNSGFVIRIANPEIKTGYLPRLDIYEGNYAGDCLVTCINDKTYVRIINTLDFEVEILRGEPHLQREKIGHFREFF</sequence>
<gene>
    <name evidence="1" type="ORF">ALC62_16016</name>
</gene>
<proteinExistence type="predicted"/>
<dbReference type="Proteomes" id="UP000078542">
    <property type="component" value="Unassembled WGS sequence"/>
</dbReference>
<dbReference type="STRING" id="456900.A0A151I661"/>